<proteinExistence type="predicted"/>
<evidence type="ECO:0000256" key="1">
    <source>
        <dbReference type="SAM" id="Phobius"/>
    </source>
</evidence>
<protein>
    <submittedName>
        <fullName evidence="2">Uncharacterized protein</fullName>
    </submittedName>
</protein>
<keyword evidence="1" id="KW-1133">Transmembrane helix</keyword>
<dbReference type="AlphaFoldDB" id="A0A5N7CK45"/>
<dbReference type="Proteomes" id="UP000326877">
    <property type="component" value="Unassembled WGS sequence"/>
</dbReference>
<accession>A0A5N7CK45</accession>
<name>A0A5N7CK45_PETAA</name>
<gene>
    <name evidence="2" type="ORF">BDV23DRAFT_148079</name>
</gene>
<organism evidence="2">
    <name type="scientific">Petromyces alliaceus</name>
    <name type="common">Aspergillus alliaceus</name>
    <dbReference type="NCBI Taxonomy" id="209559"/>
    <lineage>
        <taxon>Eukaryota</taxon>
        <taxon>Fungi</taxon>
        <taxon>Dikarya</taxon>
        <taxon>Ascomycota</taxon>
        <taxon>Pezizomycotina</taxon>
        <taxon>Eurotiomycetes</taxon>
        <taxon>Eurotiomycetidae</taxon>
        <taxon>Eurotiales</taxon>
        <taxon>Aspergillaceae</taxon>
        <taxon>Aspergillus</taxon>
        <taxon>Aspergillus subgen. Circumdati</taxon>
    </lineage>
</organism>
<reference evidence="2" key="1">
    <citation type="submission" date="2019-04" db="EMBL/GenBank/DDBJ databases">
        <title>Friends and foes A comparative genomics studyof 23 Aspergillus species from section Flavi.</title>
        <authorList>
            <consortium name="DOE Joint Genome Institute"/>
            <person name="Kjaerbolling I."/>
            <person name="Vesth T."/>
            <person name="Frisvad J.C."/>
            <person name="Nybo J.L."/>
            <person name="Theobald S."/>
            <person name="Kildgaard S."/>
            <person name="Isbrandt T."/>
            <person name="Kuo A."/>
            <person name="Sato A."/>
            <person name="Lyhne E.K."/>
            <person name="Kogle M.E."/>
            <person name="Wiebenga A."/>
            <person name="Kun R.S."/>
            <person name="Lubbers R.J."/>
            <person name="Makela M.R."/>
            <person name="Barry K."/>
            <person name="Chovatia M."/>
            <person name="Clum A."/>
            <person name="Daum C."/>
            <person name="Haridas S."/>
            <person name="He G."/>
            <person name="LaButti K."/>
            <person name="Lipzen A."/>
            <person name="Mondo S."/>
            <person name="Riley R."/>
            <person name="Salamov A."/>
            <person name="Simmons B.A."/>
            <person name="Magnuson J.K."/>
            <person name="Henrissat B."/>
            <person name="Mortensen U.H."/>
            <person name="Larsen T.O."/>
            <person name="Devries R.P."/>
            <person name="Grigoriev I.V."/>
            <person name="Machida M."/>
            <person name="Baker S.E."/>
            <person name="Andersen M.R."/>
        </authorList>
    </citation>
    <scope>NUCLEOTIDE SEQUENCE [LARGE SCALE GENOMIC DNA]</scope>
    <source>
        <strain evidence="2">IBT 14317</strain>
    </source>
</reference>
<evidence type="ECO:0000313" key="2">
    <source>
        <dbReference type="EMBL" id="KAE8394197.1"/>
    </source>
</evidence>
<dbReference type="EMBL" id="ML735225">
    <property type="protein sequence ID" value="KAE8394197.1"/>
    <property type="molecule type" value="Genomic_DNA"/>
</dbReference>
<sequence length="80" mass="9472">MITVECKHLPVVRFKDFLHLDKNLCSLFFFPFFLFFTFFSLLISFLVFRFIGQCFAGFSFRQILSLVIKSPIINYPAMTD</sequence>
<keyword evidence="1" id="KW-0812">Transmembrane</keyword>
<feature type="transmembrane region" description="Helical" evidence="1">
    <location>
        <begin position="28"/>
        <end position="51"/>
    </location>
</feature>
<keyword evidence="1" id="KW-0472">Membrane</keyword>